<dbReference type="Gene3D" id="2.60.40.10">
    <property type="entry name" value="Immunoglobulins"/>
    <property type="match status" value="7"/>
</dbReference>
<dbReference type="KEGG" id="ipu:108268206"/>
<feature type="chain" id="PRO_5039892387" evidence="5">
    <location>
        <begin position="24"/>
        <end position="835"/>
    </location>
</feature>
<evidence type="ECO:0000259" key="6">
    <source>
        <dbReference type="PROSITE" id="PS50835"/>
    </source>
</evidence>
<dbReference type="GO" id="GO:0009897">
    <property type="term" value="C:external side of plasma membrane"/>
    <property type="evidence" value="ECO:0007669"/>
    <property type="project" value="TreeGrafter"/>
</dbReference>
<keyword evidence="4" id="KW-1133">Transmembrane helix</keyword>
<evidence type="ECO:0000256" key="1">
    <source>
        <dbReference type="ARBA" id="ARBA00022729"/>
    </source>
</evidence>
<evidence type="ECO:0000256" key="4">
    <source>
        <dbReference type="SAM" id="Phobius"/>
    </source>
</evidence>
<name>A0A9F7R7I6_ICTPU</name>
<feature type="region of interest" description="Disordered" evidence="3">
    <location>
        <begin position="722"/>
        <end position="745"/>
    </location>
</feature>
<keyword evidence="2" id="KW-1015">Disulfide bond</keyword>
<evidence type="ECO:0000256" key="3">
    <source>
        <dbReference type="SAM" id="MobiDB-lite"/>
    </source>
</evidence>
<dbReference type="Pfam" id="PF13927">
    <property type="entry name" value="Ig_3"/>
    <property type="match status" value="2"/>
</dbReference>
<feature type="compositionally biased region" description="Polar residues" evidence="3">
    <location>
        <begin position="724"/>
        <end position="745"/>
    </location>
</feature>
<dbReference type="AlphaFoldDB" id="A0A9F7R7I6"/>
<evidence type="ECO:0000256" key="5">
    <source>
        <dbReference type="SAM" id="SignalP"/>
    </source>
</evidence>
<dbReference type="InterPro" id="IPR036179">
    <property type="entry name" value="Ig-like_dom_sf"/>
</dbReference>
<dbReference type="PROSITE" id="PS50835">
    <property type="entry name" value="IG_LIKE"/>
    <property type="match status" value="4"/>
</dbReference>
<dbReference type="Proteomes" id="UP000221080">
    <property type="component" value="Chromosome 7"/>
</dbReference>
<feature type="region of interest" description="Disordered" evidence="3">
    <location>
        <begin position="758"/>
        <end position="796"/>
    </location>
</feature>
<dbReference type="SUPFAM" id="SSF48726">
    <property type="entry name" value="Immunoglobulin"/>
    <property type="match status" value="6"/>
</dbReference>
<keyword evidence="1 5" id="KW-0732">Signal</keyword>
<evidence type="ECO:0000256" key="2">
    <source>
        <dbReference type="ARBA" id="ARBA00023157"/>
    </source>
</evidence>
<feature type="transmembrane region" description="Helical" evidence="4">
    <location>
        <begin position="690"/>
        <end position="714"/>
    </location>
</feature>
<dbReference type="SMART" id="SM00408">
    <property type="entry name" value="IGc2"/>
    <property type="match status" value="4"/>
</dbReference>
<dbReference type="GO" id="GO:0007166">
    <property type="term" value="P:cell surface receptor signaling pathway"/>
    <property type="evidence" value="ECO:0007669"/>
    <property type="project" value="TreeGrafter"/>
</dbReference>
<dbReference type="FunFam" id="2.60.40.10:FF:001607">
    <property type="entry name" value="Leukocyte immune-type receptor TS32.15 L2.5a"/>
    <property type="match status" value="2"/>
</dbReference>
<feature type="domain" description="Ig-like" evidence="6">
    <location>
        <begin position="302"/>
        <end position="375"/>
    </location>
</feature>
<gene>
    <name evidence="8" type="primary">LOC108268206</name>
</gene>
<dbReference type="Pfam" id="PF13895">
    <property type="entry name" value="Ig_2"/>
    <property type="match status" value="2"/>
</dbReference>
<dbReference type="InterPro" id="IPR003598">
    <property type="entry name" value="Ig_sub2"/>
</dbReference>
<reference evidence="7" key="1">
    <citation type="journal article" date="2016" name="Nat. Commun.">
        <title>The channel catfish genome sequence provides insights into the evolution of scale formation in teleosts.</title>
        <authorList>
            <person name="Liu Z."/>
            <person name="Liu S."/>
            <person name="Yao J."/>
            <person name="Bao L."/>
            <person name="Zhang J."/>
            <person name="Li Y."/>
            <person name="Jiang C."/>
            <person name="Sun L."/>
            <person name="Wang R."/>
            <person name="Zhang Y."/>
            <person name="Zhou T."/>
            <person name="Zeng Q."/>
            <person name="Fu Q."/>
            <person name="Gao S."/>
            <person name="Li N."/>
            <person name="Koren S."/>
            <person name="Jiang Y."/>
            <person name="Zimin A."/>
            <person name="Xu P."/>
            <person name="Phillippy A.M."/>
            <person name="Geng X."/>
            <person name="Song L."/>
            <person name="Sun F."/>
            <person name="Li C."/>
            <person name="Wang X."/>
            <person name="Chen A."/>
            <person name="Jin Y."/>
            <person name="Yuan Z."/>
            <person name="Yang Y."/>
            <person name="Tan S."/>
            <person name="Peatman E."/>
            <person name="Lu J."/>
            <person name="Qin Z."/>
            <person name="Dunham R."/>
            <person name="Li Z."/>
            <person name="Sonstegard T."/>
            <person name="Feng J."/>
            <person name="Danzmann R.G."/>
            <person name="Schroeder S."/>
            <person name="Scheffler B."/>
            <person name="Duke M.V."/>
            <person name="Ballard L."/>
            <person name="Kucuktas H."/>
            <person name="Kaltenboeck L."/>
            <person name="Liu H."/>
            <person name="Armbruster J."/>
            <person name="Xie Y."/>
            <person name="Kirby M.L."/>
            <person name="Tian Y."/>
            <person name="Flanagan M.E."/>
            <person name="Mu W."/>
            <person name="Waldbieser G.C."/>
        </authorList>
    </citation>
    <scope>NUCLEOTIDE SEQUENCE [LARGE SCALE GENOMIC DNA]</scope>
    <source>
        <strain evidence="7">SDA103</strain>
    </source>
</reference>
<accession>A0A9F7R7I6</accession>
<protein>
    <submittedName>
        <fullName evidence="8">Fc receptor-like protein 5 isoform X1</fullName>
    </submittedName>
</protein>
<dbReference type="InterPro" id="IPR003599">
    <property type="entry name" value="Ig_sub"/>
</dbReference>
<dbReference type="PANTHER" id="PTHR11481:SF64">
    <property type="entry name" value="FC RECEPTOR-LIKE PROTEIN 4"/>
    <property type="match status" value="1"/>
</dbReference>
<dbReference type="GeneID" id="108268206"/>
<dbReference type="InterPro" id="IPR050488">
    <property type="entry name" value="Ig_Fc_receptor"/>
</dbReference>
<dbReference type="InterPro" id="IPR007110">
    <property type="entry name" value="Ig-like_dom"/>
</dbReference>
<feature type="domain" description="Ig-like" evidence="6">
    <location>
        <begin position="116"/>
        <end position="204"/>
    </location>
</feature>
<reference evidence="8" key="2">
    <citation type="submission" date="2025-08" db="UniProtKB">
        <authorList>
            <consortium name="RefSeq"/>
        </authorList>
    </citation>
    <scope>IDENTIFICATION</scope>
    <source>
        <tissue evidence="8">Blood</tissue>
    </source>
</reference>
<dbReference type="OrthoDB" id="6151406at2759"/>
<evidence type="ECO:0000313" key="7">
    <source>
        <dbReference type="Proteomes" id="UP000221080"/>
    </source>
</evidence>
<proteinExistence type="predicted"/>
<feature type="domain" description="Ig-like" evidence="6">
    <location>
        <begin position="406"/>
        <end position="498"/>
    </location>
</feature>
<dbReference type="SMART" id="SM00409">
    <property type="entry name" value="IG"/>
    <property type="match status" value="6"/>
</dbReference>
<feature type="domain" description="Ig-like" evidence="6">
    <location>
        <begin position="25"/>
        <end position="109"/>
    </location>
</feature>
<organism evidence="7 8">
    <name type="scientific">Ictalurus punctatus</name>
    <name type="common">Channel catfish</name>
    <name type="synonym">Silurus punctatus</name>
    <dbReference type="NCBI Taxonomy" id="7998"/>
    <lineage>
        <taxon>Eukaryota</taxon>
        <taxon>Metazoa</taxon>
        <taxon>Chordata</taxon>
        <taxon>Craniata</taxon>
        <taxon>Vertebrata</taxon>
        <taxon>Euteleostomi</taxon>
        <taxon>Actinopterygii</taxon>
        <taxon>Neopterygii</taxon>
        <taxon>Teleostei</taxon>
        <taxon>Ostariophysi</taxon>
        <taxon>Siluriformes</taxon>
        <taxon>Ictaluridae</taxon>
        <taxon>Ictalurus</taxon>
    </lineage>
</organism>
<dbReference type="InterPro" id="IPR013783">
    <property type="entry name" value="Ig-like_fold"/>
</dbReference>
<feature type="signal peptide" evidence="5">
    <location>
        <begin position="1"/>
        <end position="23"/>
    </location>
</feature>
<dbReference type="GO" id="GO:0006955">
    <property type="term" value="P:immune response"/>
    <property type="evidence" value="ECO:0007669"/>
    <property type="project" value="TreeGrafter"/>
</dbReference>
<evidence type="ECO:0000313" key="8">
    <source>
        <dbReference type="RefSeq" id="XP_053537670.1"/>
    </source>
</evidence>
<dbReference type="RefSeq" id="XP_053537670.1">
    <property type="nucleotide sequence ID" value="XM_053681695.1"/>
</dbReference>
<keyword evidence="4" id="KW-0812">Transmembrane</keyword>
<dbReference type="PANTHER" id="PTHR11481">
    <property type="entry name" value="IMMUNOGLOBULIN FC RECEPTOR"/>
    <property type="match status" value="1"/>
</dbReference>
<keyword evidence="4" id="KW-0472">Membrane</keyword>
<dbReference type="GO" id="GO:0004888">
    <property type="term" value="F:transmembrane signaling receptor activity"/>
    <property type="evidence" value="ECO:0007669"/>
    <property type="project" value="TreeGrafter"/>
</dbReference>
<keyword evidence="7" id="KW-1185">Reference proteome</keyword>
<sequence length="835" mass="92873">MEFSPLAVMLLLISLMPVPHAQGSPKAVVSIKPDTHVYSGERVTFRCDVQGGGDTEWTYSWYKNNDTFYKDSTMQEISIWSVRDSLSGNYTCRGQSNDSQSSEISDAVTLTVSERPGAVLSVSPQSWLTEGASVTLSCKVTDSTSGWKFRWYTGVPYRHNEDMFTFRPVPLSDSSRDSYTISPAALKHTGVYECRAERRERVYHTHYSNQQPLWITGESPPVSLIINPNRTQHFTKDSLSLSCEDQSKSTGWRVSRYTHSSGGLDCSWWRSVTGSTCEISFLSTSDTGVHWCESESGENSNPVNITVHDGDVILESPVHPVTEGHHLTLRCLYRNAKSSNLRAHFYKDGSVLQTQTRGKMIIYNISKSDEGFYHCKHPQRGESPKSWVSVRVLISLIPVPHAQGSPKAVVSIKPDTHVYSGETVTFRCDVQGGGDTEWTYSWYWNNDTLDLDRIHMLDTDSTMQEISIRFVRDSDSGDYTCRGQSNDSQSSEISDAVTLTVSGESPPVSLIINPSRTQHFTNDSLSLSCEDQSNSTGWRVRRYTHSEGVLDCSRGSVTGSTCNISFLSTSYTGVYWCESESGENSNPVNITVHDGDVILESPVHPVTEEHPPTLRCLYRYPNSPNLRDDFYKDGSVLQTQTTGEMIIRTVSKSDEGFYHCKHPERGESPKSWVSVRRVKPSSVSDSRASAGTVGVAVGLGFLFIALLILMILLWSYKRKKENQTSEQNQIRSGAEDSQSGHTPLQAGSENVYAAVDQTDTSGTGEAAAESREDTYAQVTKKKKTNRNNGADAEPGVTDVTYAEIELKPMIKTKRMKENASVGDDTVYSELKHSME</sequence>